<dbReference type="GO" id="GO:0005315">
    <property type="term" value="F:phosphate transmembrane transporter activity"/>
    <property type="evidence" value="ECO:0007669"/>
    <property type="project" value="InterPro"/>
</dbReference>
<keyword evidence="5 6" id="KW-0472">Membrane</keyword>
<feature type="transmembrane region" description="Helical" evidence="6">
    <location>
        <begin position="253"/>
        <end position="273"/>
    </location>
</feature>
<dbReference type="PANTHER" id="PTHR11101:SF80">
    <property type="entry name" value="PHOSPHATE TRANSPORTER"/>
    <property type="match status" value="1"/>
</dbReference>
<dbReference type="EMBL" id="JMIR01000048">
    <property type="protein sequence ID" value="KEO81074.1"/>
    <property type="molecule type" value="Genomic_DNA"/>
</dbReference>
<feature type="transmembrane region" description="Helical" evidence="6">
    <location>
        <begin position="81"/>
        <end position="104"/>
    </location>
</feature>
<name>A0A074LIX4_9BACL</name>
<evidence type="ECO:0000313" key="8">
    <source>
        <dbReference type="Proteomes" id="UP000027931"/>
    </source>
</evidence>
<feature type="transmembrane region" description="Helical" evidence="6">
    <location>
        <begin position="221"/>
        <end position="241"/>
    </location>
</feature>
<comment type="subcellular location">
    <subcellularLocation>
        <location evidence="1">Membrane</location>
        <topology evidence="1">Multi-pass membrane protein</topology>
    </subcellularLocation>
</comment>
<keyword evidence="3 6" id="KW-0812">Transmembrane</keyword>
<feature type="transmembrane region" description="Helical" evidence="6">
    <location>
        <begin position="6"/>
        <end position="24"/>
    </location>
</feature>
<dbReference type="GO" id="GO:0016020">
    <property type="term" value="C:membrane"/>
    <property type="evidence" value="ECO:0007669"/>
    <property type="project" value="UniProtKB-SubCell"/>
</dbReference>
<evidence type="ECO:0000256" key="1">
    <source>
        <dbReference type="ARBA" id="ARBA00004141"/>
    </source>
</evidence>
<dbReference type="PANTHER" id="PTHR11101">
    <property type="entry name" value="PHOSPHATE TRANSPORTER"/>
    <property type="match status" value="1"/>
</dbReference>
<evidence type="ECO:0000313" key="7">
    <source>
        <dbReference type="EMBL" id="KEO81074.1"/>
    </source>
</evidence>
<reference evidence="7 8" key="1">
    <citation type="journal article" date="2013" name="Int. J. Syst. Evol. Microbiol.">
        <title>Tumebacillus flagellatus sp. nov., an alpha-amylase/pullulanase-producing bacterium isolated from cassava wastewater.</title>
        <authorList>
            <person name="Wang Q."/>
            <person name="Xie N."/>
            <person name="Qin Y."/>
            <person name="Shen N."/>
            <person name="Zhu J."/>
            <person name="Mi H."/>
            <person name="Huang R."/>
        </authorList>
    </citation>
    <scope>NUCLEOTIDE SEQUENCE [LARGE SCALE GENOMIC DNA]</scope>
    <source>
        <strain evidence="7 8">GST4</strain>
    </source>
</reference>
<proteinExistence type="predicted"/>
<feature type="transmembrane region" description="Helical" evidence="6">
    <location>
        <begin position="198"/>
        <end position="215"/>
    </location>
</feature>
<protein>
    <submittedName>
        <fullName evidence="7">Inorganic phosphate transporter</fullName>
    </submittedName>
</protein>
<keyword evidence="8" id="KW-1185">Reference proteome</keyword>
<dbReference type="RefSeq" id="WP_038094264.1">
    <property type="nucleotide sequence ID" value="NZ_JMIR01000048.1"/>
</dbReference>
<feature type="transmembrane region" description="Helical" evidence="6">
    <location>
        <begin position="308"/>
        <end position="333"/>
    </location>
</feature>
<comment type="caution">
    <text evidence="7">The sequence shown here is derived from an EMBL/GenBank/DDBJ whole genome shotgun (WGS) entry which is preliminary data.</text>
</comment>
<keyword evidence="4 6" id="KW-1133">Transmembrane helix</keyword>
<dbReference type="Pfam" id="PF01384">
    <property type="entry name" value="PHO4"/>
    <property type="match status" value="1"/>
</dbReference>
<dbReference type="OrthoDB" id="9779554at2"/>
<dbReference type="GO" id="GO:0035435">
    <property type="term" value="P:phosphate ion transmembrane transport"/>
    <property type="evidence" value="ECO:0007669"/>
    <property type="project" value="TreeGrafter"/>
</dbReference>
<evidence type="ECO:0000256" key="3">
    <source>
        <dbReference type="ARBA" id="ARBA00022692"/>
    </source>
</evidence>
<keyword evidence="2" id="KW-0813">Transport</keyword>
<feature type="transmembrane region" description="Helical" evidence="6">
    <location>
        <begin position="45"/>
        <end position="69"/>
    </location>
</feature>
<feature type="transmembrane region" description="Helical" evidence="6">
    <location>
        <begin position="141"/>
        <end position="163"/>
    </location>
</feature>
<sequence>MHDTGLYLIIAVVILALLFDYINGFHDTANAIATSISTKAMSPKVAILLAATMNLLGALSFTGVAKTIGKGIADPSTLTNGMWIVVAAMVSAIIWNLITWWYGIPSSSSHALIGSLTGAVIAAAGFSQINYSGFVSILESLVLSPIIALVLGFIIMLIFLWLFKNIAPAKMTRNFRTFQVLSAAFQAYLHGTNDAQKAMGIITFALVAGGFQATMDIPLWVKFAAAAAMALGTASGGMRIIRTVGRGIMKMQPVNGFAADVTSSIVIGVATYLKLPVSTTHVISSAIMGVGAAKGFNKVKWDVAGRIVTTWIITLPLTAVLAAIVYWVLGIFFY</sequence>
<evidence type="ECO:0000256" key="5">
    <source>
        <dbReference type="ARBA" id="ARBA00023136"/>
    </source>
</evidence>
<evidence type="ECO:0000256" key="6">
    <source>
        <dbReference type="SAM" id="Phobius"/>
    </source>
</evidence>
<dbReference type="STRING" id="1157490.EL26_22820"/>
<gene>
    <name evidence="7" type="ORF">EL26_22820</name>
</gene>
<evidence type="ECO:0000256" key="4">
    <source>
        <dbReference type="ARBA" id="ARBA00022989"/>
    </source>
</evidence>
<dbReference type="AlphaFoldDB" id="A0A074LIX4"/>
<evidence type="ECO:0000256" key="2">
    <source>
        <dbReference type="ARBA" id="ARBA00022448"/>
    </source>
</evidence>
<dbReference type="Proteomes" id="UP000027931">
    <property type="component" value="Unassembled WGS sequence"/>
</dbReference>
<dbReference type="InterPro" id="IPR001204">
    <property type="entry name" value="Phos_transporter"/>
</dbReference>
<accession>A0A074LIX4</accession>
<organism evidence="7 8">
    <name type="scientific">Tumebacillus flagellatus</name>
    <dbReference type="NCBI Taxonomy" id="1157490"/>
    <lineage>
        <taxon>Bacteria</taxon>
        <taxon>Bacillati</taxon>
        <taxon>Bacillota</taxon>
        <taxon>Bacilli</taxon>
        <taxon>Bacillales</taxon>
        <taxon>Alicyclobacillaceae</taxon>
        <taxon>Tumebacillus</taxon>
    </lineage>
</organism>
<dbReference type="eggNOG" id="COG0306">
    <property type="taxonomic scope" value="Bacteria"/>
</dbReference>
<feature type="transmembrane region" description="Helical" evidence="6">
    <location>
        <begin position="111"/>
        <end position="129"/>
    </location>
</feature>